<dbReference type="SUPFAM" id="SSF51735">
    <property type="entry name" value="NAD(P)-binding Rossmann-fold domains"/>
    <property type="match status" value="1"/>
</dbReference>
<protein>
    <submittedName>
        <fullName evidence="4">SDR family NAD(P)-dependent oxidoreductase</fullName>
    </submittedName>
</protein>
<evidence type="ECO:0000256" key="1">
    <source>
        <dbReference type="ARBA" id="ARBA00006484"/>
    </source>
</evidence>
<organism evidence="4 5">
    <name type="scientific">Nocardia stercoris</name>
    <dbReference type="NCBI Taxonomy" id="2483361"/>
    <lineage>
        <taxon>Bacteria</taxon>
        <taxon>Bacillati</taxon>
        <taxon>Actinomycetota</taxon>
        <taxon>Actinomycetes</taxon>
        <taxon>Mycobacteriales</taxon>
        <taxon>Nocardiaceae</taxon>
        <taxon>Nocardia</taxon>
    </lineage>
</organism>
<sequence length="281" mass="29903">MTESAGTDVFSGKTAVITGASAGIGAGFARHAAATGMRLVLADIAEERLTALADELSAAGAEVEAVRTDVSDPASVEQLAERTVARFGSVDMLINNAGIMAMGWSWDIPAERWDAMLRINIGGYVNGLRAFVPRMLAQGTPGWILQVSSIGGLFPSPLMAPYSVTKFGTLALAESLHYELAMRQAPIQVSVVLPDSVQSDIFTAAKRGEGTLPEAQQFNDALQQRSETIGITADEHAHRVFEQVAAGRYWVTPQPEAIDQGVVPRAEMIRARATPVLDLPS</sequence>
<dbReference type="EMBL" id="RFFH01000002">
    <property type="protein sequence ID" value="RMI34216.1"/>
    <property type="molecule type" value="Genomic_DNA"/>
</dbReference>
<evidence type="ECO:0000313" key="4">
    <source>
        <dbReference type="EMBL" id="RMI34216.1"/>
    </source>
</evidence>
<dbReference type="InterPro" id="IPR020904">
    <property type="entry name" value="Sc_DH/Rdtase_CS"/>
</dbReference>
<proteinExistence type="inferred from homology"/>
<dbReference type="PRINTS" id="PR00081">
    <property type="entry name" value="GDHRDH"/>
</dbReference>
<reference evidence="4 5" key="1">
    <citation type="submission" date="2018-10" db="EMBL/GenBank/DDBJ databases">
        <title>Isolation from cow dung.</title>
        <authorList>
            <person name="Ling L."/>
        </authorList>
    </citation>
    <scope>NUCLEOTIDE SEQUENCE [LARGE SCALE GENOMIC DNA]</scope>
    <source>
        <strain evidence="4 5">NEAU-LL90</strain>
    </source>
</reference>
<keyword evidence="5" id="KW-1185">Reference proteome</keyword>
<dbReference type="GO" id="GO:0016491">
    <property type="term" value="F:oxidoreductase activity"/>
    <property type="evidence" value="ECO:0007669"/>
    <property type="project" value="UniProtKB-KW"/>
</dbReference>
<evidence type="ECO:0000256" key="3">
    <source>
        <dbReference type="RuleBase" id="RU000363"/>
    </source>
</evidence>
<dbReference type="PANTHER" id="PTHR44196:SF1">
    <property type="entry name" value="DEHYDROGENASE_REDUCTASE SDR FAMILY MEMBER 7B"/>
    <property type="match status" value="1"/>
</dbReference>
<keyword evidence="2" id="KW-0560">Oxidoreductase</keyword>
<name>A0A3M2LAZ8_9NOCA</name>
<dbReference type="InterPro" id="IPR002347">
    <property type="entry name" value="SDR_fam"/>
</dbReference>
<comment type="caution">
    <text evidence="4">The sequence shown here is derived from an EMBL/GenBank/DDBJ whole genome shotgun (WGS) entry which is preliminary data.</text>
</comment>
<dbReference type="CDD" id="cd05233">
    <property type="entry name" value="SDR_c"/>
    <property type="match status" value="1"/>
</dbReference>
<dbReference type="OrthoDB" id="4690547at2"/>
<dbReference type="RefSeq" id="WP_122187139.1">
    <property type="nucleotide sequence ID" value="NZ_RFFH01000002.1"/>
</dbReference>
<dbReference type="InterPro" id="IPR036291">
    <property type="entry name" value="NAD(P)-bd_dom_sf"/>
</dbReference>
<evidence type="ECO:0000313" key="5">
    <source>
        <dbReference type="Proteomes" id="UP000279275"/>
    </source>
</evidence>
<comment type="similarity">
    <text evidence="1 3">Belongs to the short-chain dehydrogenases/reductases (SDR) family.</text>
</comment>
<evidence type="ECO:0000256" key="2">
    <source>
        <dbReference type="ARBA" id="ARBA00023002"/>
    </source>
</evidence>
<gene>
    <name evidence="4" type="ORF">EBN03_07320</name>
</gene>
<dbReference type="GO" id="GO:0016020">
    <property type="term" value="C:membrane"/>
    <property type="evidence" value="ECO:0007669"/>
    <property type="project" value="TreeGrafter"/>
</dbReference>
<dbReference type="PANTHER" id="PTHR44196">
    <property type="entry name" value="DEHYDROGENASE/REDUCTASE SDR FAMILY MEMBER 7B"/>
    <property type="match status" value="1"/>
</dbReference>
<dbReference type="PROSITE" id="PS00061">
    <property type="entry name" value="ADH_SHORT"/>
    <property type="match status" value="1"/>
</dbReference>
<dbReference type="Pfam" id="PF00106">
    <property type="entry name" value="adh_short"/>
    <property type="match status" value="1"/>
</dbReference>
<accession>A0A3M2LAZ8</accession>
<dbReference type="Proteomes" id="UP000279275">
    <property type="component" value="Unassembled WGS sequence"/>
</dbReference>
<dbReference type="Gene3D" id="3.40.50.720">
    <property type="entry name" value="NAD(P)-binding Rossmann-like Domain"/>
    <property type="match status" value="1"/>
</dbReference>
<dbReference type="AlphaFoldDB" id="A0A3M2LAZ8"/>
<dbReference type="PRINTS" id="PR00080">
    <property type="entry name" value="SDRFAMILY"/>
</dbReference>